<reference evidence="2" key="3">
    <citation type="submission" date="2022-06" db="UniProtKB">
        <authorList>
            <consortium name="EnsemblPlants"/>
        </authorList>
    </citation>
    <scope>IDENTIFICATION</scope>
</reference>
<organism evidence="2 3">
    <name type="scientific">Triticum urartu</name>
    <name type="common">Red wild einkorn</name>
    <name type="synonym">Crithodium urartu</name>
    <dbReference type="NCBI Taxonomy" id="4572"/>
    <lineage>
        <taxon>Eukaryota</taxon>
        <taxon>Viridiplantae</taxon>
        <taxon>Streptophyta</taxon>
        <taxon>Embryophyta</taxon>
        <taxon>Tracheophyta</taxon>
        <taxon>Spermatophyta</taxon>
        <taxon>Magnoliopsida</taxon>
        <taxon>Liliopsida</taxon>
        <taxon>Poales</taxon>
        <taxon>Poaceae</taxon>
        <taxon>BOP clade</taxon>
        <taxon>Pooideae</taxon>
        <taxon>Triticodae</taxon>
        <taxon>Triticeae</taxon>
        <taxon>Triticinae</taxon>
        <taxon>Triticum</taxon>
    </lineage>
</organism>
<sequence length="198" mass="21478">PPPPSARPRTHLHPARRRPDPTATLRAAGPILLLPGTSATIPLLLVCLPSPPPAPNLPSCKPPPATFLRWSVQLLQPTQVVTPFATTAGAQIPVWPSSTSSFTRPPRKPCSCMLTPKIIHYTHDTFTGTRVLLPGSMTSTTKGLSLPWLLAFPSPCRPGRALGQPLRLSTSFPEKLPCCGLTWRRLLHIDTIARPTCY</sequence>
<accession>A0A8R7PSF5</accession>
<proteinExistence type="predicted"/>
<dbReference type="AlphaFoldDB" id="A0A8R7PSF5"/>
<keyword evidence="3" id="KW-1185">Reference proteome</keyword>
<feature type="region of interest" description="Disordered" evidence="1">
    <location>
        <begin position="1"/>
        <end position="22"/>
    </location>
</feature>
<dbReference type="Proteomes" id="UP000015106">
    <property type="component" value="Chromosome 3"/>
</dbReference>
<name>A0A8R7PSF5_TRIUA</name>
<dbReference type="Gramene" id="TuG1812G0300002351.01.T01">
    <property type="protein sequence ID" value="TuG1812G0300002351.01.T01"/>
    <property type="gene ID" value="TuG1812G0300002351.01"/>
</dbReference>
<reference evidence="3" key="1">
    <citation type="journal article" date="2013" name="Nature">
        <title>Draft genome of the wheat A-genome progenitor Triticum urartu.</title>
        <authorList>
            <person name="Ling H.Q."/>
            <person name="Zhao S."/>
            <person name="Liu D."/>
            <person name="Wang J."/>
            <person name="Sun H."/>
            <person name="Zhang C."/>
            <person name="Fan H."/>
            <person name="Li D."/>
            <person name="Dong L."/>
            <person name="Tao Y."/>
            <person name="Gao C."/>
            <person name="Wu H."/>
            <person name="Li Y."/>
            <person name="Cui Y."/>
            <person name="Guo X."/>
            <person name="Zheng S."/>
            <person name="Wang B."/>
            <person name="Yu K."/>
            <person name="Liang Q."/>
            <person name="Yang W."/>
            <person name="Lou X."/>
            <person name="Chen J."/>
            <person name="Feng M."/>
            <person name="Jian J."/>
            <person name="Zhang X."/>
            <person name="Luo G."/>
            <person name="Jiang Y."/>
            <person name="Liu J."/>
            <person name="Wang Z."/>
            <person name="Sha Y."/>
            <person name="Zhang B."/>
            <person name="Wu H."/>
            <person name="Tang D."/>
            <person name="Shen Q."/>
            <person name="Xue P."/>
            <person name="Zou S."/>
            <person name="Wang X."/>
            <person name="Liu X."/>
            <person name="Wang F."/>
            <person name="Yang Y."/>
            <person name="An X."/>
            <person name="Dong Z."/>
            <person name="Zhang K."/>
            <person name="Zhang X."/>
            <person name="Luo M.C."/>
            <person name="Dvorak J."/>
            <person name="Tong Y."/>
            <person name="Wang J."/>
            <person name="Yang H."/>
            <person name="Li Z."/>
            <person name="Wang D."/>
            <person name="Zhang A."/>
            <person name="Wang J."/>
        </authorList>
    </citation>
    <scope>NUCLEOTIDE SEQUENCE</scope>
    <source>
        <strain evidence="3">cv. G1812</strain>
    </source>
</reference>
<evidence type="ECO:0000256" key="1">
    <source>
        <dbReference type="SAM" id="MobiDB-lite"/>
    </source>
</evidence>
<dbReference type="EnsemblPlants" id="TuG1812G0300002351.01.T01">
    <property type="protein sequence ID" value="TuG1812G0300002351.01.T01"/>
    <property type="gene ID" value="TuG1812G0300002351.01"/>
</dbReference>
<evidence type="ECO:0000313" key="2">
    <source>
        <dbReference type="EnsemblPlants" id="TuG1812G0300002351.01.T01"/>
    </source>
</evidence>
<reference evidence="2" key="2">
    <citation type="submission" date="2018-03" db="EMBL/GenBank/DDBJ databases">
        <title>The Triticum urartu genome reveals the dynamic nature of wheat genome evolution.</title>
        <authorList>
            <person name="Ling H."/>
            <person name="Ma B."/>
            <person name="Shi X."/>
            <person name="Liu H."/>
            <person name="Dong L."/>
            <person name="Sun H."/>
            <person name="Cao Y."/>
            <person name="Gao Q."/>
            <person name="Zheng S."/>
            <person name="Li Y."/>
            <person name="Yu Y."/>
            <person name="Du H."/>
            <person name="Qi M."/>
            <person name="Li Y."/>
            <person name="Yu H."/>
            <person name="Cui Y."/>
            <person name="Wang N."/>
            <person name="Chen C."/>
            <person name="Wu H."/>
            <person name="Zhao Y."/>
            <person name="Zhang J."/>
            <person name="Li Y."/>
            <person name="Zhou W."/>
            <person name="Zhang B."/>
            <person name="Hu W."/>
            <person name="Eijk M."/>
            <person name="Tang J."/>
            <person name="Witsenboer H."/>
            <person name="Zhao S."/>
            <person name="Li Z."/>
            <person name="Zhang A."/>
            <person name="Wang D."/>
            <person name="Liang C."/>
        </authorList>
    </citation>
    <scope>NUCLEOTIDE SEQUENCE [LARGE SCALE GENOMIC DNA]</scope>
    <source>
        <strain evidence="2">cv. G1812</strain>
    </source>
</reference>
<protein>
    <submittedName>
        <fullName evidence="2">Uncharacterized protein</fullName>
    </submittedName>
</protein>
<evidence type="ECO:0000313" key="3">
    <source>
        <dbReference type="Proteomes" id="UP000015106"/>
    </source>
</evidence>